<organism evidence="2 3">
    <name type="scientific">Terfezia boudieri ATCC MYA-4762</name>
    <dbReference type="NCBI Taxonomy" id="1051890"/>
    <lineage>
        <taxon>Eukaryota</taxon>
        <taxon>Fungi</taxon>
        <taxon>Dikarya</taxon>
        <taxon>Ascomycota</taxon>
        <taxon>Pezizomycotina</taxon>
        <taxon>Pezizomycetes</taxon>
        <taxon>Pezizales</taxon>
        <taxon>Pezizaceae</taxon>
        <taxon>Terfezia</taxon>
    </lineage>
</organism>
<gene>
    <name evidence="2" type="ORF">L211DRAFT_640038</name>
</gene>
<protein>
    <submittedName>
        <fullName evidence="2">Uncharacterized protein</fullName>
    </submittedName>
</protein>
<reference evidence="2 3" key="1">
    <citation type="journal article" date="2018" name="Nat. Ecol. Evol.">
        <title>Pezizomycetes genomes reveal the molecular basis of ectomycorrhizal truffle lifestyle.</title>
        <authorList>
            <person name="Murat C."/>
            <person name="Payen T."/>
            <person name="Noel B."/>
            <person name="Kuo A."/>
            <person name="Morin E."/>
            <person name="Chen J."/>
            <person name="Kohler A."/>
            <person name="Krizsan K."/>
            <person name="Balestrini R."/>
            <person name="Da Silva C."/>
            <person name="Montanini B."/>
            <person name="Hainaut M."/>
            <person name="Levati E."/>
            <person name="Barry K.W."/>
            <person name="Belfiori B."/>
            <person name="Cichocki N."/>
            <person name="Clum A."/>
            <person name="Dockter R.B."/>
            <person name="Fauchery L."/>
            <person name="Guy J."/>
            <person name="Iotti M."/>
            <person name="Le Tacon F."/>
            <person name="Lindquist E.A."/>
            <person name="Lipzen A."/>
            <person name="Malagnac F."/>
            <person name="Mello A."/>
            <person name="Molinier V."/>
            <person name="Miyauchi S."/>
            <person name="Poulain J."/>
            <person name="Riccioni C."/>
            <person name="Rubini A."/>
            <person name="Sitrit Y."/>
            <person name="Splivallo R."/>
            <person name="Traeger S."/>
            <person name="Wang M."/>
            <person name="Zifcakova L."/>
            <person name="Wipf D."/>
            <person name="Zambonelli A."/>
            <person name="Paolocci F."/>
            <person name="Nowrousian M."/>
            <person name="Ottonello S."/>
            <person name="Baldrian P."/>
            <person name="Spatafora J.W."/>
            <person name="Henrissat B."/>
            <person name="Nagy L.G."/>
            <person name="Aury J.M."/>
            <person name="Wincker P."/>
            <person name="Grigoriev I.V."/>
            <person name="Bonfante P."/>
            <person name="Martin F.M."/>
        </authorList>
    </citation>
    <scope>NUCLEOTIDE SEQUENCE [LARGE SCALE GENOMIC DNA]</scope>
    <source>
        <strain evidence="2 3">ATCC MYA-4762</strain>
    </source>
</reference>
<evidence type="ECO:0000313" key="2">
    <source>
        <dbReference type="EMBL" id="RPB19296.1"/>
    </source>
</evidence>
<keyword evidence="3" id="KW-1185">Reference proteome</keyword>
<sequence length="113" mass="12600">MRNRLPPISKKRKACIASTAKACEARKAQRVPDDHSDIELHFDSKEEDSELQVEGGPEGADVDEEELVIEGDALARLMAIASSIDSDSLVEEHNFKYQRGVQQSRKAFSKKES</sequence>
<dbReference type="Proteomes" id="UP000267821">
    <property type="component" value="Unassembled WGS sequence"/>
</dbReference>
<name>A0A3N4L9K1_9PEZI</name>
<dbReference type="InParanoid" id="A0A3N4L9K1"/>
<evidence type="ECO:0000256" key="1">
    <source>
        <dbReference type="SAM" id="MobiDB-lite"/>
    </source>
</evidence>
<dbReference type="OrthoDB" id="10406735at2759"/>
<dbReference type="EMBL" id="ML121592">
    <property type="protein sequence ID" value="RPB19296.1"/>
    <property type="molecule type" value="Genomic_DNA"/>
</dbReference>
<evidence type="ECO:0000313" key="3">
    <source>
        <dbReference type="Proteomes" id="UP000267821"/>
    </source>
</evidence>
<proteinExistence type="predicted"/>
<feature type="region of interest" description="Disordered" evidence="1">
    <location>
        <begin position="42"/>
        <end position="64"/>
    </location>
</feature>
<dbReference type="AlphaFoldDB" id="A0A3N4L9K1"/>
<accession>A0A3N4L9K1</accession>